<reference evidence="2 3" key="1">
    <citation type="submission" date="2020-12" db="EMBL/GenBank/DDBJ databases">
        <title>Concerted genomic and epigenomic changes stabilize Arabidopsis allopolyploids.</title>
        <authorList>
            <person name="Chen Z."/>
        </authorList>
    </citation>
    <scope>NUCLEOTIDE SEQUENCE [LARGE SCALE GENOMIC DNA]</scope>
    <source>
        <strain evidence="2">As9502</strain>
        <tissue evidence="2">Leaf</tissue>
    </source>
</reference>
<name>A0A8T1XGR7_ARASU</name>
<evidence type="ECO:0000313" key="2">
    <source>
        <dbReference type="EMBL" id="KAG7530279.1"/>
    </source>
</evidence>
<dbReference type="OrthoDB" id="10576421at2759"/>
<feature type="region of interest" description="Disordered" evidence="1">
    <location>
        <begin position="1"/>
        <end position="24"/>
    </location>
</feature>
<protein>
    <submittedName>
        <fullName evidence="2">Uncharacterized protein</fullName>
    </submittedName>
</protein>
<keyword evidence="3" id="KW-1185">Reference proteome</keyword>
<evidence type="ECO:0000256" key="1">
    <source>
        <dbReference type="SAM" id="MobiDB-lite"/>
    </source>
</evidence>
<feature type="compositionally biased region" description="Polar residues" evidence="1">
    <location>
        <begin position="217"/>
        <end position="227"/>
    </location>
</feature>
<proteinExistence type="predicted"/>
<organism evidence="2 3">
    <name type="scientific">Arabidopsis suecica</name>
    <name type="common">Swedish thale-cress</name>
    <name type="synonym">Cardaminopsis suecica</name>
    <dbReference type="NCBI Taxonomy" id="45249"/>
    <lineage>
        <taxon>Eukaryota</taxon>
        <taxon>Viridiplantae</taxon>
        <taxon>Streptophyta</taxon>
        <taxon>Embryophyta</taxon>
        <taxon>Tracheophyta</taxon>
        <taxon>Spermatophyta</taxon>
        <taxon>Magnoliopsida</taxon>
        <taxon>eudicotyledons</taxon>
        <taxon>Gunneridae</taxon>
        <taxon>Pentapetalae</taxon>
        <taxon>rosids</taxon>
        <taxon>malvids</taxon>
        <taxon>Brassicales</taxon>
        <taxon>Brassicaceae</taxon>
        <taxon>Camelineae</taxon>
        <taxon>Arabidopsis</taxon>
    </lineage>
</organism>
<accession>A0A8T1XGR7</accession>
<evidence type="ECO:0000313" key="3">
    <source>
        <dbReference type="Proteomes" id="UP000694251"/>
    </source>
</evidence>
<feature type="compositionally biased region" description="Basic and acidic residues" evidence="1">
    <location>
        <begin position="1"/>
        <end position="17"/>
    </location>
</feature>
<gene>
    <name evidence="2" type="ORF">ISN44_Un102g000030</name>
</gene>
<comment type="caution">
    <text evidence="2">The sequence shown here is derived from an EMBL/GenBank/DDBJ whole genome shotgun (WGS) entry which is preliminary data.</text>
</comment>
<dbReference type="AlphaFoldDB" id="A0A8T1XGR7"/>
<dbReference type="Proteomes" id="UP000694251">
    <property type="component" value="Unassembled WGS sequence"/>
</dbReference>
<dbReference type="EMBL" id="JAEFBJ010000102">
    <property type="protein sequence ID" value="KAG7530279.1"/>
    <property type="molecule type" value="Genomic_DNA"/>
</dbReference>
<feature type="region of interest" description="Disordered" evidence="1">
    <location>
        <begin position="193"/>
        <end position="227"/>
    </location>
</feature>
<sequence length="238" mass="27073">MRGRGDEGRYVAEEKRSSPPQRKGIKRWRFRADPEVAPLYRLVRGAACRREGSGCKPISSCSPVISVSLIHSESRGVDLFSLKDDAEMLEYRSEKAANSLRFLPSTYKGLCLKRDQVMSKHNTKVDIAVNLLKSEAVWKEIMKSMIEQQQLRKSHFARLHLTQQCATNQPNQIPQNREVEGLQLVVAVGKGGDRRRWRSSGGGEQRRRRRMEERSSLPSFSAQSSCRSMELILGEDRG</sequence>